<feature type="domain" description="Response regulatory" evidence="9">
    <location>
        <begin position="1093"/>
        <end position="1215"/>
    </location>
</feature>
<organism evidence="10 11">
    <name type="scientific">Dioszegia hungarica</name>
    <dbReference type="NCBI Taxonomy" id="4972"/>
    <lineage>
        <taxon>Eukaryota</taxon>
        <taxon>Fungi</taxon>
        <taxon>Dikarya</taxon>
        <taxon>Basidiomycota</taxon>
        <taxon>Agaricomycotina</taxon>
        <taxon>Tremellomycetes</taxon>
        <taxon>Tremellales</taxon>
        <taxon>Bulleribasidiaceae</taxon>
        <taxon>Dioszegia</taxon>
    </lineage>
</organism>
<dbReference type="InterPro" id="IPR005467">
    <property type="entry name" value="His_kinase_dom"/>
</dbReference>
<sequence length="1235" mass="135609">MRERKRRAFGVSGLISSPPVCTTSDEDKWDGAEERRRMRESYEKQGWLGAPTPSLKTKGRRRRVIRRLGLAGSAEADHERRMIIVHYMELAKLAFQADDVAFGIMRDAEGYRYTLDVSSQPMLCEAGGTALLQLAVKDRAECTVMSLLKDWRTKANPVLQPNDEAPQFFAAAPLLYARADPPVAFGCIAIMCKSSRTTFSEREQAMLLQMSSMLVYQLATFQSELLAESAAGMYEKSLAFLRRSIIPNQSAPSHGPTPRKKNPPEIKTRRGRSKRDKAVPETARTDPLASPFDAAEAELPPLVVKAGPKEQLDARRRWQANNLDLHQDAAETLRGIVEADALAVIDMEDYQLYYRQTGSDTLELDKAASDPANMSPLSQFLQGQGWPEDLQPIVQHVSTSMTPRSPLLASSADDPHTTFTLTSPAAEATICELLVNYLQTRRFWWDRDSPPDSLGARLMAFCPSSAETALAHFMLRPDGKIQHLMLATWNRPPSSFAHSSALALPFVQVLGGLSLAALNFRKVRAIETSQISYSNLQAHELRTPLHQILAITQVLRSTMIDLAEAPASCDSYTSSLQQIRDLIPILDAIDTSGKTLHGIVDNILSFLDLKSKDASTPNSPRIPSASGANQKLLVDMLEEVVVQAHEDNERSRRSALQSLNSIETIFEIDPPSLGTDYMEDSDGALRRALTKILSNAYKFIEGEGCVEIKLSNLVGPNAPKNCQGVCMSRKVMIEIKDNGPGMTAKFVRDHLGEPWAKQDAFTTGSGLSVHLAYRIIEMMGGCMEVHSAPGRGCLVRLEVPVMNKATIGIDGLTAADAEASKSARQKVALVGFNIPGRENTGLWRLGETLREHYRQHGAMIVDISEADIVVANGEVEEVPHGRALMENAKAGEIIFLTMPDHDPHPEVVMAAQRHSRSIRRYPKPVTPSIIRQTLLPRPARAQSQSQHLKYRSSESEGRRTSASSGISSPSLGGAPKAVKIDEAALPISSRPGAHRTSQSMDVTSNWRPKGMCIMEAIANLSLGDYFSATRRVDLKRTTSRGSDGGQSTPGTVHSELMEGSSLHGTPDTSVGGGGDSSGVLESPMDVLEPEQVKVLVVEDNLINRKILVKILSKLPVDVIEAADGVEAVEQFTALGQSKTICLLDINMPNKDGYQACQEMRDMEKADPHRSRAEIIAVTALSADDEKRKGWKAGFDEWAVKPCGKAKITKLVETARKKLLGIMEEPDPEMERRYTI</sequence>
<feature type="compositionally biased region" description="Basic residues" evidence="7">
    <location>
        <begin position="913"/>
        <end position="922"/>
    </location>
</feature>
<evidence type="ECO:0000256" key="1">
    <source>
        <dbReference type="ARBA" id="ARBA00000085"/>
    </source>
</evidence>
<dbReference type="GO" id="GO:0005886">
    <property type="term" value="C:plasma membrane"/>
    <property type="evidence" value="ECO:0007669"/>
    <property type="project" value="TreeGrafter"/>
</dbReference>
<keyword evidence="11" id="KW-1185">Reference proteome</keyword>
<dbReference type="EC" id="2.7.13.3" evidence="2"/>
<evidence type="ECO:0000259" key="9">
    <source>
        <dbReference type="PROSITE" id="PS50110"/>
    </source>
</evidence>
<evidence type="ECO:0000313" key="10">
    <source>
        <dbReference type="EMBL" id="KAI9634971.1"/>
    </source>
</evidence>
<dbReference type="CDD" id="cd00082">
    <property type="entry name" value="HisKA"/>
    <property type="match status" value="1"/>
</dbReference>
<dbReference type="GeneID" id="77724797"/>
<dbReference type="RefSeq" id="XP_052944748.1">
    <property type="nucleotide sequence ID" value="XM_053085596.1"/>
</dbReference>
<dbReference type="InterPro" id="IPR003661">
    <property type="entry name" value="HisK_dim/P_dom"/>
</dbReference>
<dbReference type="Pfam" id="PF02518">
    <property type="entry name" value="HATPase_c"/>
    <property type="match status" value="1"/>
</dbReference>
<dbReference type="Gene3D" id="1.10.287.130">
    <property type="match status" value="1"/>
</dbReference>
<dbReference type="InterPro" id="IPR011006">
    <property type="entry name" value="CheY-like_superfamily"/>
</dbReference>
<feature type="region of interest" description="Disordered" evidence="7">
    <location>
        <begin position="247"/>
        <end position="286"/>
    </location>
</feature>
<comment type="catalytic activity">
    <reaction evidence="1">
        <text>ATP + protein L-histidine = ADP + protein N-phospho-L-histidine.</text>
        <dbReference type="EC" id="2.7.13.3"/>
    </reaction>
</comment>
<accession>A0AA38H7F8</accession>
<dbReference type="SUPFAM" id="SSF47384">
    <property type="entry name" value="Homodimeric domain of signal transducing histidine kinase"/>
    <property type="match status" value="1"/>
</dbReference>
<keyword evidence="4" id="KW-0808">Transferase</keyword>
<dbReference type="PRINTS" id="PR00344">
    <property type="entry name" value="BCTRLSENSOR"/>
</dbReference>
<feature type="region of interest" description="Disordered" evidence="7">
    <location>
        <begin position="1036"/>
        <end position="1081"/>
    </location>
</feature>
<dbReference type="GO" id="GO:0000155">
    <property type="term" value="F:phosphorelay sensor kinase activity"/>
    <property type="evidence" value="ECO:0007669"/>
    <property type="project" value="InterPro"/>
</dbReference>
<dbReference type="EMBL" id="JAKWFO010000006">
    <property type="protein sequence ID" value="KAI9634971.1"/>
    <property type="molecule type" value="Genomic_DNA"/>
</dbReference>
<feature type="region of interest" description="Disordered" evidence="7">
    <location>
        <begin position="1"/>
        <end position="35"/>
    </location>
</feature>
<keyword evidence="5" id="KW-0418">Kinase</keyword>
<evidence type="ECO:0000259" key="8">
    <source>
        <dbReference type="PROSITE" id="PS50109"/>
    </source>
</evidence>
<dbReference type="PANTHER" id="PTHR43047">
    <property type="entry name" value="TWO-COMPONENT HISTIDINE PROTEIN KINASE"/>
    <property type="match status" value="1"/>
</dbReference>
<dbReference type="Pfam" id="PF00072">
    <property type="entry name" value="Response_reg"/>
    <property type="match status" value="1"/>
</dbReference>
<dbReference type="SMART" id="SM00448">
    <property type="entry name" value="REC"/>
    <property type="match status" value="1"/>
</dbReference>
<evidence type="ECO:0000256" key="6">
    <source>
        <dbReference type="PROSITE-ProRule" id="PRU00169"/>
    </source>
</evidence>
<dbReference type="SUPFAM" id="SSF55874">
    <property type="entry name" value="ATPase domain of HSP90 chaperone/DNA topoisomerase II/histidine kinase"/>
    <property type="match status" value="1"/>
</dbReference>
<protein>
    <recommendedName>
        <fullName evidence="2">histidine kinase</fullName>
        <ecNumber evidence="2">2.7.13.3</ecNumber>
    </recommendedName>
</protein>
<dbReference type="AlphaFoldDB" id="A0AA38H7F8"/>
<reference evidence="10" key="1">
    <citation type="journal article" date="2022" name="G3 (Bethesda)">
        <title>High quality genome of the basidiomycete yeast Dioszegia hungarica PDD-24b-2 isolated from cloud water.</title>
        <authorList>
            <person name="Jarrige D."/>
            <person name="Haridas S."/>
            <person name="Bleykasten-Grosshans C."/>
            <person name="Joly M."/>
            <person name="Nadalig T."/>
            <person name="Sancelme M."/>
            <person name="Vuilleumier S."/>
            <person name="Grigoriev I.V."/>
            <person name="Amato P."/>
            <person name="Bringel F."/>
        </authorList>
    </citation>
    <scope>NUCLEOTIDE SEQUENCE</scope>
    <source>
        <strain evidence="10">PDD-24b-2</strain>
    </source>
</reference>
<evidence type="ECO:0000256" key="3">
    <source>
        <dbReference type="ARBA" id="ARBA00022553"/>
    </source>
</evidence>
<dbReference type="InterPro" id="IPR036097">
    <property type="entry name" value="HisK_dim/P_sf"/>
</dbReference>
<keyword evidence="3 6" id="KW-0597">Phosphoprotein</keyword>
<dbReference type="SUPFAM" id="SSF52172">
    <property type="entry name" value="CheY-like"/>
    <property type="match status" value="1"/>
</dbReference>
<dbReference type="InterPro" id="IPR004358">
    <property type="entry name" value="Sig_transdc_His_kin-like_C"/>
</dbReference>
<proteinExistence type="predicted"/>
<evidence type="ECO:0000313" key="11">
    <source>
        <dbReference type="Proteomes" id="UP001164286"/>
    </source>
</evidence>
<feature type="compositionally biased region" description="Polar residues" evidence="7">
    <location>
        <begin position="1039"/>
        <end position="1051"/>
    </location>
</feature>
<gene>
    <name evidence="10" type="ORF">MKK02DRAFT_16226</name>
</gene>
<dbReference type="PANTHER" id="PTHR43047:SF72">
    <property type="entry name" value="OSMOSENSING HISTIDINE PROTEIN KINASE SLN1"/>
    <property type="match status" value="1"/>
</dbReference>
<feature type="compositionally biased region" description="Low complexity" evidence="7">
    <location>
        <begin position="961"/>
        <end position="974"/>
    </location>
</feature>
<dbReference type="Proteomes" id="UP001164286">
    <property type="component" value="Unassembled WGS sequence"/>
</dbReference>
<dbReference type="InterPro" id="IPR003594">
    <property type="entry name" value="HATPase_dom"/>
</dbReference>
<feature type="domain" description="Histidine kinase" evidence="8">
    <location>
        <begin position="536"/>
        <end position="803"/>
    </location>
</feature>
<dbReference type="GO" id="GO:0009927">
    <property type="term" value="F:histidine phosphotransfer kinase activity"/>
    <property type="evidence" value="ECO:0007669"/>
    <property type="project" value="TreeGrafter"/>
</dbReference>
<dbReference type="Gene3D" id="3.40.50.2300">
    <property type="match status" value="1"/>
</dbReference>
<evidence type="ECO:0000256" key="7">
    <source>
        <dbReference type="SAM" id="MobiDB-lite"/>
    </source>
</evidence>
<comment type="caution">
    <text evidence="10">The sequence shown here is derived from an EMBL/GenBank/DDBJ whole genome shotgun (WGS) entry which is preliminary data.</text>
</comment>
<dbReference type="InterPro" id="IPR036890">
    <property type="entry name" value="HATPase_C_sf"/>
</dbReference>
<feature type="modified residue" description="4-aspartylphosphate" evidence="6">
    <location>
        <position position="1144"/>
    </location>
</feature>
<dbReference type="SMART" id="SM00387">
    <property type="entry name" value="HATPase_c"/>
    <property type="match status" value="1"/>
</dbReference>
<feature type="compositionally biased region" description="Basic and acidic residues" evidence="7">
    <location>
        <begin position="25"/>
        <end position="35"/>
    </location>
</feature>
<name>A0AA38H7F8_9TREE</name>
<dbReference type="CDD" id="cd17546">
    <property type="entry name" value="REC_hyHK_CKI1_RcsC-like"/>
    <property type="match status" value="1"/>
</dbReference>
<dbReference type="PROSITE" id="PS50110">
    <property type="entry name" value="RESPONSE_REGULATORY"/>
    <property type="match status" value="1"/>
</dbReference>
<feature type="region of interest" description="Disordered" evidence="7">
    <location>
        <begin position="913"/>
        <end position="974"/>
    </location>
</feature>
<dbReference type="PROSITE" id="PS50109">
    <property type="entry name" value="HIS_KIN"/>
    <property type="match status" value="1"/>
</dbReference>
<evidence type="ECO:0000256" key="5">
    <source>
        <dbReference type="ARBA" id="ARBA00022777"/>
    </source>
</evidence>
<dbReference type="Gene3D" id="3.30.565.10">
    <property type="entry name" value="Histidine kinase-like ATPase, C-terminal domain"/>
    <property type="match status" value="1"/>
</dbReference>
<evidence type="ECO:0000256" key="2">
    <source>
        <dbReference type="ARBA" id="ARBA00012438"/>
    </source>
</evidence>
<evidence type="ECO:0000256" key="4">
    <source>
        <dbReference type="ARBA" id="ARBA00022679"/>
    </source>
</evidence>
<dbReference type="InterPro" id="IPR001789">
    <property type="entry name" value="Sig_transdc_resp-reg_receiver"/>
</dbReference>